<dbReference type="GO" id="GO:0051239">
    <property type="term" value="P:regulation of multicellular organismal process"/>
    <property type="evidence" value="ECO:0007669"/>
    <property type="project" value="UniProtKB-ARBA"/>
</dbReference>
<dbReference type="SUPFAM" id="SSF56112">
    <property type="entry name" value="Protein kinase-like (PK-like)"/>
    <property type="match status" value="1"/>
</dbReference>
<reference evidence="16 17" key="1">
    <citation type="submission" date="2024-05" db="EMBL/GenBank/DDBJ databases">
        <title>Culex pipiens pipiens assembly and annotation.</title>
        <authorList>
            <person name="Alout H."/>
            <person name="Durand T."/>
        </authorList>
    </citation>
    <scope>NUCLEOTIDE SEQUENCE [LARGE SCALE GENOMIC DNA]</scope>
    <source>
        <strain evidence="16">HA-2024</strain>
        <tissue evidence="16">Whole body</tissue>
    </source>
</reference>
<feature type="region of interest" description="Disordered" evidence="14">
    <location>
        <begin position="993"/>
        <end position="1013"/>
    </location>
</feature>
<dbReference type="Proteomes" id="UP001562425">
    <property type="component" value="Unassembled WGS sequence"/>
</dbReference>
<name>A0ABD1CIK0_CULPP</name>
<evidence type="ECO:0000259" key="15">
    <source>
        <dbReference type="PROSITE" id="PS50011"/>
    </source>
</evidence>
<keyword evidence="7" id="KW-0829">Tyrosine-protein kinase</keyword>
<feature type="region of interest" description="Disordered" evidence="14">
    <location>
        <begin position="1025"/>
        <end position="1078"/>
    </location>
</feature>
<feature type="region of interest" description="Disordered" evidence="14">
    <location>
        <begin position="720"/>
        <end position="743"/>
    </location>
</feature>
<dbReference type="GO" id="GO:0030707">
    <property type="term" value="P:follicle cell of egg chamber development"/>
    <property type="evidence" value="ECO:0007669"/>
    <property type="project" value="UniProtKB-ARBA"/>
</dbReference>
<evidence type="ECO:0000256" key="5">
    <source>
        <dbReference type="ARBA" id="ARBA00022777"/>
    </source>
</evidence>
<evidence type="ECO:0000256" key="13">
    <source>
        <dbReference type="PROSITE-ProRule" id="PRU10141"/>
    </source>
</evidence>
<dbReference type="GO" id="GO:0016477">
    <property type="term" value="P:cell migration"/>
    <property type="evidence" value="ECO:0007669"/>
    <property type="project" value="UniProtKB-ARBA"/>
</dbReference>
<evidence type="ECO:0000256" key="10">
    <source>
        <dbReference type="ARBA" id="ARBA00049014"/>
    </source>
</evidence>
<dbReference type="GO" id="GO:0004713">
    <property type="term" value="F:protein tyrosine kinase activity"/>
    <property type="evidence" value="ECO:0007669"/>
    <property type="project" value="UniProtKB-KW"/>
</dbReference>
<keyword evidence="5" id="KW-0418">Kinase</keyword>
<dbReference type="GO" id="GO:0010508">
    <property type="term" value="P:positive regulation of autophagy"/>
    <property type="evidence" value="ECO:0007669"/>
    <property type="project" value="UniProtKB-ARBA"/>
</dbReference>
<evidence type="ECO:0000256" key="4">
    <source>
        <dbReference type="ARBA" id="ARBA00022741"/>
    </source>
</evidence>
<keyword evidence="3" id="KW-0808">Transferase</keyword>
<dbReference type="PROSITE" id="PS50011">
    <property type="entry name" value="PROTEIN_KINASE_DOM"/>
    <property type="match status" value="1"/>
</dbReference>
<organism evidence="16 17">
    <name type="scientific">Culex pipiens pipiens</name>
    <name type="common">Northern house mosquito</name>
    <dbReference type="NCBI Taxonomy" id="38569"/>
    <lineage>
        <taxon>Eukaryota</taxon>
        <taxon>Metazoa</taxon>
        <taxon>Ecdysozoa</taxon>
        <taxon>Arthropoda</taxon>
        <taxon>Hexapoda</taxon>
        <taxon>Insecta</taxon>
        <taxon>Pterygota</taxon>
        <taxon>Neoptera</taxon>
        <taxon>Endopterygota</taxon>
        <taxon>Diptera</taxon>
        <taxon>Nematocera</taxon>
        <taxon>Culicoidea</taxon>
        <taxon>Culicidae</taxon>
        <taxon>Culicinae</taxon>
        <taxon>Culicini</taxon>
        <taxon>Culex</taxon>
        <taxon>Culex</taxon>
    </lineage>
</organism>
<comment type="catalytic activity">
    <reaction evidence="11">
        <text>L-threonyl-[protein] + ATP = O-phospho-L-threonyl-[protein] + ADP + H(+)</text>
        <dbReference type="Rhea" id="RHEA:46608"/>
        <dbReference type="Rhea" id="RHEA-COMP:11060"/>
        <dbReference type="Rhea" id="RHEA-COMP:11605"/>
        <dbReference type="ChEBI" id="CHEBI:15378"/>
        <dbReference type="ChEBI" id="CHEBI:30013"/>
        <dbReference type="ChEBI" id="CHEBI:30616"/>
        <dbReference type="ChEBI" id="CHEBI:61977"/>
        <dbReference type="ChEBI" id="CHEBI:456216"/>
        <dbReference type="EC" id="2.7.12.2"/>
    </reaction>
</comment>
<evidence type="ECO:0000256" key="2">
    <source>
        <dbReference type="ARBA" id="ARBA00022553"/>
    </source>
</evidence>
<feature type="compositionally biased region" description="Polar residues" evidence="14">
    <location>
        <begin position="425"/>
        <end position="436"/>
    </location>
</feature>
<dbReference type="GO" id="GO:0004708">
    <property type="term" value="F:MAP kinase kinase activity"/>
    <property type="evidence" value="ECO:0007669"/>
    <property type="project" value="UniProtKB-EC"/>
</dbReference>
<dbReference type="CDD" id="cd06618">
    <property type="entry name" value="PKc_MKK7"/>
    <property type="match status" value="1"/>
</dbReference>
<dbReference type="PANTHER" id="PTHR47238">
    <property type="entry name" value="MITOGEN-ACTIVATED PROTEIN KINASE KINASE 5"/>
    <property type="match status" value="1"/>
</dbReference>
<keyword evidence="6 13" id="KW-0067">ATP-binding</keyword>
<comment type="catalytic activity">
    <reaction evidence="10">
        <text>L-seryl-[protein] + ATP = O-phospho-L-seryl-[protein] + ADP + H(+)</text>
        <dbReference type="Rhea" id="RHEA:17989"/>
        <dbReference type="Rhea" id="RHEA-COMP:9863"/>
        <dbReference type="Rhea" id="RHEA-COMP:11604"/>
        <dbReference type="ChEBI" id="CHEBI:15378"/>
        <dbReference type="ChEBI" id="CHEBI:29999"/>
        <dbReference type="ChEBI" id="CHEBI:30616"/>
        <dbReference type="ChEBI" id="CHEBI:83421"/>
        <dbReference type="ChEBI" id="CHEBI:456216"/>
        <dbReference type="EC" id="2.7.12.2"/>
    </reaction>
</comment>
<comment type="catalytic activity">
    <reaction evidence="12">
        <text>L-tyrosyl-[protein] + ATP = O-phospho-L-tyrosyl-[protein] + ADP + H(+)</text>
        <dbReference type="Rhea" id="RHEA:10596"/>
        <dbReference type="Rhea" id="RHEA-COMP:10136"/>
        <dbReference type="Rhea" id="RHEA-COMP:20101"/>
        <dbReference type="ChEBI" id="CHEBI:15378"/>
        <dbReference type="ChEBI" id="CHEBI:30616"/>
        <dbReference type="ChEBI" id="CHEBI:46858"/>
        <dbReference type="ChEBI" id="CHEBI:61978"/>
        <dbReference type="ChEBI" id="CHEBI:456216"/>
        <dbReference type="EC" id="2.7.12.2"/>
    </reaction>
</comment>
<dbReference type="GO" id="GO:0005524">
    <property type="term" value="F:ATP binding"/>
    <property type="evidence" value="ECO:0007669"/>
    <property type="project" value="UniProtKB-UniRule"/>
</dbReference>
<evidence type="ECO:0000256" key="8">
    <source>
        <dbReference type="ARBA" id="ARBA00038035"/>
    </source>
</evidence>
<proteinExistence type="inferred from homology"/>
<dbReference type="PANTHER" id="PTHR47238:SF2">
    <property type="entry name" value="DUAL SPECIFICITY MITOGEN-ACTIVATED PROTEIN KINASE KINASE HEMIPTEROUS"/>
    <property type="match status" value="1"/>
</dbReference>
<accession>A0ABD1CIK0</accession>
<comment type="caution">
    <text evidence="16">The sequence shown here is derived from an EMBL/GenBank/DDBJ whole genome shotgun (WGS) entry which is preliminary data.</text>
</comment>
<evidence type="ECO:0000313" key="16">
    <source>
        <dbReference type="EMBL" id="KAL1376240.1"/>
    </source>
</evidence>
<feature type="compositionally biased region" description="Low complexity" evidence="14">
    <location>
        <begin position="530"/>
        <end position="550"/>
    </location>
</feature>
<gene>
    <name evidence="16" type="ORF">pipiens_004462</name>
</gene>
<dbReference type="Gene3D" id="3.30.200.20">
    <property type="entry name" value="Phosphorylase Kinase, domain 1"/>
    <property type="match status" value="1"/>
</dbReference>
<feature type="domain" description="Protein kinase" evidence="15">
    <location>
        <begin position="124"/>
        <end position="381"/>
    </location>
</feature>
<feature type="compositionally biased region" description="Low complexity" evidence="14">
    <location>
        <begin position="22"/>
        <end position="41"/>
    </location>
</feature>
<dbReference type="SMART" id="SM00220">
    <property type="entry name" value="S_TKc"/>
    <property type="match status" value="1"/>
</dbReference>
<feature type="compositionally biased region" description="Polar residues" evidence="14">
    <location>
        <begin position="720"/>
        <end position="736"/>
    </location>
</feature>
<feature type="region of interest" description="Disordered" evidence="14">
    <location>
        <begin position="808"/>
        <end position="843"/>
    </location>
</feature>
<evidence type="ECO:0000256" key="14">
    <source>
        <dbReference type="SAM" id="MobiDB-lite"/>
    </source>
</evidence>
<dbReference type="GO" id="GO:0006950">
    <property type="term" value="P:response to stress"/>
    <property type="evidence" value="ECO:0007669"/>
    <property type="project" value="UniProtKB-ARBA"/>
</dbReference>
<dbReference type="AlphaFoldDB" id="A0ABD1CIK0"/>
<feature type="compositionally biased region" description="Gly residues" evidence="14">
    <location>
        <begin position="68"/>
        <end position="77"/>
    </location>
</feature>
<feature type="compositionally biased region" description="Polar residues" evidence="14">
    <location>
        <begin position="458"/>
        <end position="506"/>
    </location>
</feature>
<feature type="compositionally biased region" description="Low complexity" evidence="14">
    <location>
        <begin position="507"/>
        <end position="522"/>
    </location>
</feature>
<dbReference type="InterPro" id="IPR017441">
    <property type="entry name" value="Protein_kinase_ATP_BS"/>
</dbReference>
<feature type="compositionally biased region" description="Basic and acidic residues" evidence="14">
    <location>
        <begin position="1064"/>
        <end position="1078"/>
    </location>
</feature>
<evidence type="ECO:0000256" key="12">
    <source>
        <dbReference type="ARBA" id="ARBA00051693"/>
    </source>
</evidence>
<keyword evidence="2" id="KW-0597">Phosphoprotein</keyword>
<evidence type="ECO:0000256" key="1">
    <source>
        <dbReference type="ARBA" id="ARBA00022527"/>
    </source>
</evidence>
<feature type="compositionally biased region" description="Low complexity" evidence="14">
    <location>
        <begin position="562"/>
        <end position="572"/>
    </location>
</feature>
<evidence type="ECO:0000256" key="9">
    <source>
        <dbReference type="ARBA" id="ARBA00038999"/>
    </source>
</evidence>
<dbReference type="Pfam" id="PF00069">
    <property type="entry name" value="Pkinase"/>
    <property type="match status" value="1"/>
</dbReference>
<dbReference type="GO" id="GO:0005829">
    <property type="term" value="C:cytosol"/>
    <property type="evidence" value="ECO:0007669"/>
    <property type="project" value="UniProtKB-ARBA"/>
</dbReference>
<feature type="compositionally biased region" description="Low complexity" evidence="14">
    <location>
        <begin position="829"/>
        <end position="840"/>
    </location>
</feature>
<dbReference type="InterPro" id="IPR052468">
    <property type="entry name" value="Dual_spec_MAPK_kinase"/>
</dbReference>
<dbReference type="FunFam" id="1.10.510.10:FF:000432">
    <property type="entry name" value="mitogen-activated protein kinase kinase 3"/>
    <property type="match status" value="1"/>
</dbReference>
<comment type="similarity">
    <text evidence="8">Belongs to the protein kinase superfamily. STE Ser/Thr protein kinase family. MAP kinase kinase subfamily.</text>
</comment>
<feature type="compositionally biased region" description="Low complexity" evidence="14">
    <location>
        <begin position="437"/>
        <end position="448"/>
    </location>
</feature>
<evidence type="ECO:0000256" key="6">
    <source>
        <dbReference type="ARBA" id="ARBA00022840"/>
    </source>
</evidence>
<feature type="region of interest" description="Disordered" evidence="14">
    <location>
        <begin position="18"/>
        <end position="95"/>
    </location>
</feature>
<evidence type="ECO:0000256" key="3">
    <source>
        <dbReference type="ARBA" id="ARBA00022679"/>
    </source>
</evidence>
<dbReference type="InterPro" id="IPR011009">
    <property type="entry name" value="Kinase-like_dom_sf"/>
</dbReference>
<feature type="region of interest" description="Disordered" evidence="14">
    <location>
        <begin position="562"/>
        <end position="584"/>
    </location>
</feature>
<dbReference type="InterPro" id="IPR008271">
    <property type="entry name" value="Ser/Thr_kinase_AS"/>
</dbReference>
<keyword evidence="4 13" id="KW-0547">Nucleotide-binding</keyword>
<dbReference type="InterPro" id="IPR000719">
    <property type="entry name" value="Prot_kinase_dom"/>
</dbReference>
<evidence type="ECO:0000313" key="17">
    <source>
        <dbReference type="Proteomes" id="UP001562425"/>
    </source>
</evidence>
<keyword evidence="1" id="KW-0723">Serine/threonine-protein kinase</keyword>
<keyword evidence="17" id="KW-1185">Reference proteome</keyword>
<feature type="binding site" evidence="13">
    <location>
        <position position="153"/>
    </location>
    <ligand>
        <name>ATP</name>
        <dbReference type="ChEBI" id="CHEBI:30616"/>
    </ligand>
</feature>
<evidence type="ECO:0000256" key="11">
    <source>
        <dbReference type="ARBA" id="ARBA00049299"/>
    </source>
</evidence>
<dbReference type="PROSITE" id="PS00108">
    <property type="entry name" value="PROTEIN_KINASE_ST"/>
    <property type="match status" value="1"/>
</dbReference>
<dbReference type="EC" id="2.7.12.2" evidence="9"/>
<dbReference type="FunFam" id="3.30.200.20:FF:000040">
    <property type="entry name" value="Dual specificity mitogen-activated protein kinase kinase"/>
    <property type="match status" value="1"/>
</dbReference>
<dbReference type="GO" id="GO:0043068">
    <property type="term" value="P:positive regulation of programmed cell death"/>
    <property type="evidence" value="ECO:0007669"/>
    <property type="project" value="UniProtKB-ARBA"/>
</dbReference>
<dbReference type="PROSITE" id="PS00107">
    <property type="entry name" value="PROTEIN_KINASE_ATP"/>
    <property type="match status" value="1"/>
</dbReference>
<feature type="region of interest" description="Disordered" evidence="14">
    <location>
        <begin position="634"/>
        <end position="660"/>
    </location>
</feature>
<dbReference type="EMBL" id="JBEHCU010011827">
    <property type="protein sequence ID" value="KAL1376240.1"/>
    <property type="molecule type" value="Genomic_DNA"/>
</dbReference>
<dbReference type="GO" id="GO:0004674">
    <property type="term" value="F:protein serine/threonine kinase activity"/>
    <property type="evidence" value="ECO:0007669"/>
    <property type="project" value="UniProtKB-KW"/>
</dbReference>
<dbReference type="Gene3D" id="1.10.510.10">
    <property type="entry name" value="Transferase(Phosphotransferase) domain 1"/>
    <property type="match status" value="1"/>
</dbReference>
<feature type="region of interest" description="Disordered" evidence="14">
    <location>
        <begin position="425"/>
        <end position="550"/>
    </location>
</feature>
<sequence>MSSPGSIRNRINKIEAELLPGQSAAQQQQQQQQQQLPQQPSMFVPPLQRPWGTPPTPPTLNFDRAQRGGSGGFGSGRGRPNLDIRIPPSGTWRPESEMRFQSIMEKSGMLKINDQIYKTSLADMQEMGELGSGTSGHVVKMCHKPSNTVIAVKQMRRTGNDEENKRIIMDLDVVLKSEKCRYIVKCLGCFITDADVWICMELMTTCFDKLQKKYKKPIPEQILGKVTVATVTALAYLKDQHNVIHRDVKPSNILIDDRGNIKLCDFGISGRLVDSNAKTRSAGCAAYMAPERIDPAKSRYDIRADVWSLGITLVELATALFPYRGCKTDFEVLTKVLTSSPPRLPEDQSFSPEFRDFVQRCLQKDFEARPKYPELLKHRFLQQAEKDTSTDVAGWFRSVAVGCGIQLTSPPQLLANAVGPGFASSSSLNSVSIQRPSSSASDQNSSNQVPTPFESLTEAVQAQSNQQKQTVIASSIPIKSSNMPNHTSNNVDLHHQQQLHTKLSNISLAPSAAPQTTSSSMPFDLRSPSPAHHLQLQQHQHQQMQTPQAQYLKLQPNSAIVSSSTSSNVNVNLPDGNRKYKQSPFLPRRMVVDTNANAAAGSSSSVVDSPLLYGSPKKDSTLSSLGQSLFKNLTTSPFSHRKSEQKSYKPPLPGEDGGGGGGMMLNGNRGGFSNPSSPLMLNRKMIDLNEDQQYKHLQGNTSPIVLQRFYHQQNQLRETKQYEQPSTTNPFYQQHPPQQPSGIPVKYSPLPSHRTVHHPSNPAFAATGTVAGYPQLVPAESSNIPTYQYQQLTTTSSSPKHKTGFFNTFGRAKSSSRESANGGAGGSSGMARAGERCGSAGSEGGFPEGGGFYANHGQQLYGRQTLPEYGSAGYAMQGVSNGGGPGDGIKDDTGWFTSIADLAKRRFASFVKLNLATTGEKRPKDKHLQNQLLQQQQQQQQMYHQQPSFPFGSGNGATVAPVNHYGSNPFGVAGSSTGIPSAIPPSAAAHVLGNDRRHRSPDPPPRFNRGQSPLLLHRKLEKLGQSPILNQRFTSASPSPPLPPRRGSESVPGSPQHIRTRIHYTPEPHRRPYRTIDQ</sequence>
<protein>
    <recommendedName>
        <fullName evidence="9">mitogen-activated protein kinase kinase</fullName>
        <ecNumber evidence="9">2.7.12.2</ecNumber>
    </recommendedName>
</protein>
<evidence type="ECO:0000256" key="7">
    <source>
        <dbReference type="ARBA" id="ARBA00023137"/>
    </source>
</evidence>